<proteinExistence type="predicted"/>
<comment type="caution">
    <text evidence="2">The sequence shown here is derived from an EMBL/GenBank/DDBJ whole genome shotgun (WGS) entry which is preliminary data.</text>
</comment>
<organism evidence="2 3">
    <name type="scientific">Portunus trituberculatus</name>
    <name type="common">Swimming crab</name>
    <name type="synonym">Neptunus trituberculatus</name>
    <dbReference type="NCBI Taxonomy" id="210409"/>
    <lineage>
        <taxon>Eukaryota</taxon>
        <taxon>Metazoa</taxon>
        <taxon>Ecdysozoa</taxon>
        <taxon>Arthropoda</taxon>
        <taxon>Crustacea</taxon>
        <taxon>Multicrustacea</taxon>
        <taxon>Malacostraca</taxon>
        <taxon>Eumalacostraca</taxon>
        <taxon>Eucarida</taxon>
        <taxon>Decapoda</taxon>
        <taxon>Pleocyemata</taxon>
        <taxon>Brachyura</taxon>
        <taxon>Eubrachyura</taxon>
        <taxon>Portunoidea</taxon>
        <taxon>Portunidae</taxon>
        <taxon>Portuninae</taxon>
        <taxon>Portunus</taxon>
    </lineage>
</organism>
<dbReference type="Proteomes" id="UP000324222">
    <property type="component" value="Unassembled WGS sequence"/>
</dbReference>
<protein>
    <submittedName>
        <fullName evidence="2">Uncharacterized protein</fullName>
    </submittedName>
</protein>
<evidence type="ECO:0000313" key="3">
    <source>
        <dbReference type="Proteomes" id="UP000324222"/>
    </source>
</evidence>
<sequence>MNTWLSSDLPNDGVAEDEGDAVYHSATHVLGSVHAVVQSGVQQGGNHGLLNPAPEMRPLLRLPREK</sequence>
<gene>
    <name evidence="2" type="ORF">E2C01_096103</name>
</gene>
<evidence type="ECO:0000313" key="2">
    <source>
        <dbReference type="EMBL" id="MPD00621.1"/>
    </source>
</evidence>
<dbReference type="EMBL" id="VSRR010123689">
    <property type="protein sequence ID" value="MPD00621.1"/>
    <property type="molecule type" value="Genomic_DNA"/>
</dbReference>
<keyword evidence="3" id="KW-1185">Reference proteome</keyword>
<evidence type="ECO:0000256" key="1">
    <source>
        <dbReference type="SAM" id="MobiDB-lite"/>
    </source>
</evidence>
<reference evidence="2 3" key="1">
    <citation type="submission" date="2019-05" db="EMBL/GenBank/DDBJ databases">
        <title>Another draft genome of Portunus trituberculatus and its Hox gene families provides insights of decapod evolution.</title>
        <authorList>
            <person name="Jeong J.-H."/>
            <person name="Song I."/>
            <person name="Kim S."/>
            <person name="Choi T."/>
            <person name="Kim D."/>
            <person name="Ryu S."/>
            <person name="Kim W."/>
        </authorList>
    </citation>
    <scope>NUCLEOTIDE SEQUENCE [LARGE SCALE GENOMIC DNA]</scope>
    <source>
        <tissue evidence="2">Muscle</tissue>
    </source>
</reference>
<accession>A0A5B7JUS7</accession>
<name>A0A5B7JUS7_PORTR</name>
<feature type="region of interest" description="Disordered" evidence="1">
    <location>
        <begin position="43"/>
        <end position="66"/>
    </location>
</feature>
<dbReference type="AlphaFoldDB" id="A0A5B7JUS7"/>